<dbReference type="InterPro" id="IPR002543">
    <property type="entry name" value="FtsK_dom"/>
</dbReference>
<protein>
    <recommendedName>
        <fullName evidence="3">FtsK domain-containing protein</fullName>
    </recommendedName>
</protein>
<dbReference type="EMBL" id="AFZF02000004">
    <property type="protein sequence ID" value="EHL17364.1"/>
    <property type="molecule type" value="Genomic_DNA"/>
</dbReference>
<evidence type="ECO:0000313" key="4">
    <source>
        <dbReference type="EMBL" id="EHL17364.1"/>
    </source>
</evidence>
<organism evidence="4 5">
    <name type="scientific">Peptoanaerobacter stomatis</name>
    <dbReference type="NCBI Taxonomy" id="796937"/>
    <lineage>
        <taxon>Bacteria</taxon>
        <taxon>Bacillati</taxon>
        <taxon>Bacillota</taxon>
        <taxon>Clostridia</taxon>
        <taxon>Peptostreptococcales</taxon>
        <taxon>Filifactoraceae</taxon>
        <taxon>Peptoanaerobacter</taxon>
    </lineage>
</organism>
<keyword evidence="1" id="KW-0547">Nucleotide-binding</keyword>
<dbReference type="PATRIC" id="fig|796939.3.peg.1138"/>
<dbReference type="PROSITE" id="PS50901">
    <property type="entry name" value="FTSK"/>
    <property type="match status" value="1"/>
</dbReference>
<feature type="domain" description="FtsK" evidence="3">
    <location>
        <begin position="170"/>
        <end position="370"/>
    </location>
</feature>
<feature type="transmembrane region" description="Helical" evidence="2">
    <location>
        <begin position="47"/>
        <end position="66"/>
    </location>
</feature>
<keyword evidence="2" id="KW-0472">Membrane</keyword>
<accession>V9HKI1</accession>
<gene>
    <name evidence="4" type="ORF">HMPREF9630_00531</name>
</gene>
<comment type="caution">
    <text evidence="4">The sequence shown here is derived from an EMBL/GenBank/DDBJ whole genome shotgun (WGS) entry which is preliminary data.</text>
</comment>
<reference evidence="4 5" key="1">
    <citation type="submission" date="2012-05" db="EMBL/GenBank/DDBJ databases">
        <title>The Genome Sequence of Eubacteriaceae bacterium CM2.</title>
        <authorList>
            <consortium name="The Broad Institute Genome Sequencing Platform"/>
            <person name="Earl A."/>
            <person name="Ward D."/>
            <person name="Feldgarden M."/>
            <person name="Gevers D."/>
            <person name="Sizova M."/>
            <person name="Hazen A."/>
            <person name="Epstein S."/>
            <person name="Walker B."/>
            <person name="Young S.K."/>
            <person name="Zeng Q."/>
            <person name="Gargeya S."/>
            <person name="Fitzgerald M."/>
            <person name="Haas B."/>
            <person name="Abouelleil A."/>
            <person name="Alvarado L."/>
            <person name="Arachchi H.M."/>
            <person name="Berlin A."/>
            <person name="Chapman S.B."/>
            <person name="Goldberg J."/>
            <person name="Griggs A."/>
            <person name="Gujja S."/>
            <person name="Hansen M."/>
            <person name="Howarth C."/>
            <person name="Imamovic A."/>
            <person name="Larimer J."/>
            <person name="McCowen C."/>
            <person name="Montmayeur A."/>
            <person name="Murphy C."/>
            <person name="Neiman D."/>
            <person name="Pearson M."/>
            <person name="Priest M."/>
            <person name="Roberts A."/>
            <person name="Saif S."/>
            <person name="Shea T."/>
            <person name="Sisk P."/>
            <person name="Sykes S."/>
            <person name="Wortman J."/>
            <person name="Nusbaum C."/>
            <person name="Birren B."/>
        </authorList>
    </citation>
    <scope>NUCLEOTIDE SEQUENCE [LARGE SCALE GENOMIC DNA]</scope>
    <source>
        <strain evidence="4 5">CM2</strain>
    </source>
</reference>
<evidence type="ECO:0000256" key="2">
    <source>
        <dbReference type="SAM" id="Phobius"/>
    </source>
</evidence>
<dbReference type="HOGENOM" id="CLU_041426_1_1_9"/>
<dbReference type="Proteomes" id="UP000017818">
    <property type="component" value="Unassembled WGS sequence"/>
</dbReference>
<dbReference type="GO" id="GO:0003677">
    <property type="term" value="F:DNA binding"/>
    <property type="evidence" value="ECO:0007669"/>
    <property type="project" value="InterPro"/>
</dbReference>
<feature type="transmembrane region" description="Helical" evidence="2">
    <location>
        <begin position="24"/>
        <end position="41"/>
    </location>
</feature>
<sequence length="422" mass="48581">MMNNRNYKMITIFTKPPILLRKRIFQIMLFGLIFVLFGQFLMKSDYLIMSLFLSILLLLYMGYTFYKYKVSLDYKIKEFIVHNNLYNSEISAEVGYLVTDEQILILFKKNADLFTDQANQFKSHFQAMLNLPLQDIENNNTHCVYIFDRFPDNRLDFSSREVLNNTIQLTEKISWKFSNPCHLIICGASNSGKIYLASMLILDYLRIKGKGGGCDIYVCDPKSADLAIICQRIDLKKYGKVQNLAVSDNEIARVLREVNSEMERRYSEWFTDDEHSFGKTWKDIDNAKPLVVIIDEFSAVLSVANPKVAKEITGYFNNLLLKGRMVGIEIVLIMQRPDISSNSNNGLTGQQRDQFGVRIGMGNMTNDGRRMLFGNSNTEFQTVKEIGAGHIMIDSKHIEPVYFEAPLIQKNSSDYLDCLVFN</sequence>
<name>V9HKI1_9FIRM</name>
<dbReference type="Gene3D" id="3.40.50.300">
    <property type="entry name" value="P-loop containing nucleotide triphosphate hydrolases"/>
    <property type="match status" value="1"/>
</dbReference>
<evidence type="ECO:0000256" key="1">
    <source>
        <dbReference type="PROSITE-ProRule" id="PRU00289"/>
    </source>
</evidence>
<evidence type="ECO:0000259" key="3">
    <source>
        <dbReference type="PROSITE" id="PS50901"/>
    </source>
</evidence>
<dbReference type="AlphaFoldDB" id="V9HKI1"/>
<dbReference type="InterPro" id="IPR027417">
    <property type="entry name" value="P-loop_NTPase"/>
</dbReference>
<keyword evidence="2" id="KW-1133">Transmembrane helix</keyword>
<dbReference type="GO" id="GO:0005524">
    <property type="term" value="F:ATP binding"/>
    <property type="evidence" value="ECO:0007669"/>
    <property type="project" value="UniProtKB-UniRule"/>
</dbReference>
<feature type="binding site" evidence="1">
    <location>
        <begin position="187"/>
        <end position="194"/>
    </location>
    <ligand>
        <name>ATP</name>
        <dbReference type="ChEBI" id="CHEBI:30616"/>
    </ligand>
</feature>
<proteinExistence type="predicted"/>
<evidence type="ECO:0000313" key="5">
    <source>
        <dbReference type="Proteomes" id="UP000017818"/>
    </source>
</evidence>
<keyword evidence="2" id="KW-0812">Transmembrane</keyword>
<dbReference type="SUPFAM" id="SSF52540">
    <property type="entry name" value="P-loop containing nucleoside triphosphate hydrolases"/>
    <property type="match status" value="1"/>
</dbReference>
<keyword evidence="1" id="KW-0067">ATP-binding</keyword>